<evidence type="ECO:0000256" key="1">
    <source>
        <dbReference type="ARBA" id="ARBA00022737"/>
    </source>
</evidence>
<reference evidence="6 8" key="1">
    <citation type="journal article" date="2012" name="Nat. Biotechnol.">
        <title>Reference genome sequence of the model plant Setaria.</title>
        <authorList>
            <person name="Bennetzen J.L."/>
            <person name="Schmutz J."/>
            <person name="Wang H."/>
            <person name="Percifield R."/>
            <person name="Hawkins J."/>
            <person name="Pontaroli A.C."/>
            <person name="Estep M."/>
            <person name="Feng L."/>
            <person name="Vaughn J.N."/>
            <person name="Grimwood J."/>
            <person name="Jenkins J."/>
            <person name="Barry K."/>
            <person name="Lindquist E."/>
            <person name="Hellsten U."/>
            <person name="Deshpande S."/>
            <person name="Wang X."/>
            <person name="Wu X."/>
            <person name="Mitros T."/>
            <person name="Triplett J."/>
            <person name="Yang X."/>
            <person name="Ye C.Y."/>
            <person name="Mauro-Herrera M."/>
            <person name="Wang L."/>
            <person name="Li P."/>
            <person name="Sharma M."/>
            <person name="Sharma R."/>
            <person name="Ronald P.C."/>
            <person name="Panaud O."/>
            <person name="Kellogg E.A."/>
            <person name="Brutnell T.P."/>
            <person name="Doust A.N."/>
            <person name="Tuskan G.A."/>
            <person name="Rokhsar D."/>
            <person name="Devos K.M."/>
        </authorList>
    </citation>
    <scope>NUCLEOTIDE SEQUENCE [LARGE SCALE GENOMIC DNA]</scope>
    <source>
        <strain evidence="8">cv. Yugu1</strain>
        <strain evidence="6">Yugu1</strain>
    </source>
</reference>
<dbReference type="InterPro" id="IPR058922">
    <property type="entry name" value="WHD_DRP"/>
</dbReference>
<dbReference type="Pfam" id="PF00931">
    <property type="entry name" value="NB-ARC"/>
    <property type="match status" value="1"/>
</dbReference>
<dbReference type="Gramene" id="KQK95408">
    <property type="protein sequence ID" value="KQK95408"/>
    <property type="gene ID" value="SETIT_027364mg"/>
</dbReference>
<dbReference type="GO" id="GO:0043531">
    <property type="term" value="F:ADP binding"/>
    <property type="evidence" value="ECO:0007669"/>
    <property type="project" value="InterPro"/>
</dbReference>
<dbReference type="SUPFAM" id="SSF52540">
    <property type="entry name" value="P-loop containing nucleoside triphosphate hydrolases"/>
    <property type="match status" value="1"/>
</dbReference>
<dbReference type="Gene3D" id="3.80.10.10">
    <property type="entry name" value="Ribonuclease Inhibitor"/>
    <property type="match status" value="1"/>
</dbReference>
<dbReference type="GO" id="GO:0002758">
    <property type="term" value="P:innate immune response-activating signaling pathway"/>
    <property type="evidence" value="ECO:0007669"/>
    <property type="project" value="UniProtKB-ARBA"/>
</dbReference>
<feature type="domain" description="NB-ARC" evidence="3">
    <location>
        <begin position="3"/>
        <end position="56"/>
    </location>
</feature>
<dbReference type="OMA" id="REWERIN"/>
<dbReference type="FunFam" id="1.10.10.10:FF:000322">
    <property type="entry name" value="Probable disease resistance protein At1g63360"/>
    <property type="match status" value="1"/>
</dbReference>
<dbReference type="Pfam" id="PF23559">
    <property type="entry name" value="WHD_DRP"/>
    <property type="match status" value="1"/>
</dbReference>
<dbReference type="SUPFAM" id="SSF52058">
    <property type="entry name" value="L domain-like"/>
    <property type="match status" value="1"/>
</dbReference>
<feature type="domain" description="Disease resistance protein winged helix" evidence="4">
    <location>
        <begin position="159"/>
        <end position="232"/>
    </location>
</feature>
<evidence type="ECO:0000313" key="7">
    <source>
        <dbReference type="EnsemblPlants" id="KQK95408"/>
    </source>
</evidence>
<dbReference type="InterPro" id="IPR055414">
    <property type="entry name" value="LRR_R13L4/SHOC2-like"/>
</dbReference>
<dbReference type="eggNOG" id="KOG4658">
    <property type="taxonomic scope" value="Eukaryota"/>
</dbReference>
<dbReference type="GO" id="GO:0009626">
    <property type="term" value="P:plant-type hypersensitive response"/>
    <property type="evidence" value="ECO:0007669"/>
    <property type="project" value="UniProtKB-ARBA"/>
</dbReference>
<evidence type="ECO:0000259" key="3">
    <source>
        <dbReference type="Pfam" id="PF00931"/>
    </source>
</evidence>
<dbReference type="InterPro" id="IPR036388">
    <property type="entry name" value="WH-like_DNA-bd_sf"/>
</dbReference>
<accession>K3ZLA8</accession>
<feature type="domain" description="Disease resistance R13L4/SHOC-2-like LRR" evidence="5">
    <location>
        <begin position="278"/>
        <end position="357"/>
    </location>
</feature>
<sequence>MCRYLIVVDDIWDITIWEKISCALPDNTFRYRIITTTRNNAVAEQVGIVYELKPLCLHDSRRLFYPRLFGNDDNVICLTGDLIILYQTKKCASVPLAIISIDTLLASKGRNKWEMYKVYRSVTAELENSLDLQDLGMILSLSYHNLPPHLKFCLLHLSVFPGDYDIDKDRLVRLWIAEGFIQCEIPGESLFDLGETYYHELKNRLMIQPVYRRWDNETIEYCLVNDMGLDLICSKSKEEDFVTVYNDVYQTYSSEKRLSFQNSMVDHARHLTSMNMQQVRSLVVFPFAVNLMPALLSFRVLRVLDLQDCHLSHRYILKDLRNLIHMRYLGLRRTHIAQLSKEIGNLQLLQTLDVTGNGGASEQEVEKVEAALRNEIAMHHNHPSLEIHW</sequence>
<dbReference type="EMBL" id="AGNK02005154">
    <property type="status" value="NOT_ANNOTATED_CDS"/>
    <property type="molecule type" value="Genomic_DNA"/>
</dbReference>
<evidence type="ECO:0000313" key="8">
    <source>
        <dbReference type="Proteomes" id="UP000004995"/>
    </source>
</evidence>
<evidence type="ECO:0000259" key="5">
    <source>
        <dbReference type="Pfam" id="PF23598"/>
    </source>
</evidence>
<dbReference type="PANTHER" id="PTHR23155">
    <property type="entry name" value="DISEASE RESISTANCE PROTEIN RP"/>
    <property type="match status" value="1"/>
</dbReference>
<dbReference type="PANTHER" id="PTHR23155:SF1116">
    <property type="entry name" value="OS12G0273300 PROTEIN"/>
    <property type="match status" value="1"/>
</dbReference>
<evidence type="ECO:0000313" key="6">
    <source>
        <dbReference type="EMBL" id="RCV39082.1"/>
    </source>
</evidence>
<keyword evidence="2" id="KW-0611">Plant defense</keyword>
<name>K3ZLA8_SETIT</name>
<reference evidence="7" key="3">
    <citation type="submission" date="2018-08" db="UniProtKB">
        <authorList>
            <consortium name="EnsemblPlants"/>
        </authorList>
    </citation>
    <scope>IDENTIFICATION</scope>
    <source>
        <strain evidence="7">Yugu1</strain>
    </source>
</reference>
<protein>
    <submittedName>
        <fullName evidence="6 7">Uncharacterized protein</fullName>
    </submittedName>
</protein>
<dbReference type="GO" id="GO:0042742">
    <property type="term" value="P:defense response to bacterium"/>
    <property type="evidence" value="ECO:0007669"/>
    <property type="project" value="UniProtKB-ARBA"/>
</dbReference>
<keyword evidence="1" id="KW-0677">Repeat</keyword>
<dbReference type="STRING" id="4555.K3ZLA8"/>
<dbReference type="InterPro" id="IPR027417">
    <property type="entry name" value="P-loop_NTPase"/>
</dbReference>
<gene>
    <name evidence="6" type="ORF">SETIT_8G195200v2</name>
</gene>
<dbReference type="InterPro" id="IPR044974">
    <property type="entry name" value="Disease_R_plants"/>
</dbReference>
<dbReference type="HOGENOM" id="CLU_000837_35_0_1"/>
<dbReference type="InterPro" id="IPR002182">
    <property type="entry name" value="NB-ARC"/>
</dbReference>
<keyword evidence="8" id="KW-1185">Reference proteome</keyword>
<dbReference type="EMBL" id="CM003535">
    <property type="protein sequence ID" value="RCV39082.1"/>
    <property type="molecule type" value="Genomic_DNA"/>
</dbReference>
<reference evidence="6" key="2">
    <citation type="submission" date="2015-07" db="EMBL/GenBank/DDBJ databases">
        <authorList>
            <person name="Noorani M."/>
        </authorList>
    </citation>
    <scope>NUCLEOTIDE SEQUENCE</scope>
    <source>
        <strain evidence="6">Yugu1</strain>
    </source>
</reference>
<dbReference type="Gene3D" id="1.10.10.10">
    <property type="entry name" value="Winged helix-like DNA-binding domain superfamily/Winged helix DNA-binding domain"/>
    <property type="match status" value="1"/>
</dbReference>
<dbReference type="EnsemblPlants" id="KQK95408">
    <property type="protein sequence ID" value="KQK95408"/>
    <property type="gene ID" value="SETIT_027364mg"/>
</dbReference>
<proteinExistence type="predicted"/>
<dbReference type="AlphaFoldDB" id="K3ZLA8"/>
<evidence type="ECO:0000256" key="2">
    <source>
        <dbReference type="ARBA" id="ARBA00022821"/>
    </source>
</evidence>
<dbReference type="Pfam" id="PF23598">
    <property type="entry name" value="LRR_14"/>
    <property type="match status" value="1"/>
</dbReference>
<dbReference type="InterPro" id="IPR032675">
    <property type="entry name" value="LRR_dom_sf"/>
</dbReference>
<dbReference type="Proteomes" id="UP000004995">
    <property type="component" value="Unassembled WGS sequence"/>
</dbReference>
<organism evidence="7 8">
    <name type="scientific">Setaria italica</name>
    <name type="common">Foxtail millet</name>
    <name type="synonym">Panicum italicum</name>
    <dbReference type="NCBI Taxonomy" id="4555"/>
    <lineage>
        <taxon>Eukaryota</taxon>
        <taxon>Viridiplantae</taxon>
        <taxon>Streptophyta</taxon>
        <taxon>Embryophyta</taxon>
        <taxon>Tracheophyta</taxon>
        <taxon>Spermatophyta</taxon>
        <taxon>Magnoliopsida</taxon>
        <taxon>Liliopsida</taxon>
        <taxon>Poales</taxon>
        <taxon>Poaceae</taxon>
        <taxon>PACMAD clade</taxon>
        <taxon>Panicoideae</taxon>
        <taxon>Panicodae</taxon>
        <taxon>Paniceae</taxon>
        <taxon>Cenchrinae</taxon>
        <taxon>Setaria</taxon>
    </lineage>
</organism>
<evidence type="ECO:0000259" key="4">
    <source>
        <dbReference type="Pfam" id="PF23559"/>
    </source>
</evidence>
<dbReference type="OrthoDB" id="689691at2759"/>
<dbReference type="Gene3D" id="3.40.50.300">
    <property type="entry name" value="P-loop containing nucleotide triphosphate hydrolases"/>
    <property type="match status" value="1"/>
</dbReference>